<feature type="compositionally biased region" description="Basic and acidic residues" evidence="2">
    <location>
        <begin position="259"/>
        <end position="287"/>
    </location>
</feature>
<proteinExistence type="predicted"/>
<dbReference type="Proteomes" id="UP000011761">
    <property type="component" value="Unassembled WGS sequence"/>
</dbReference>
<sequence length="340" mass="38632">MIRVLTNHGSNQPEVMDRERRASELAKDKAITQLLADLAEAPSRLRGSSIRFLKEHATSMKHRSRYQSVMTFVAELKKRERDRMAENDRFTRQIVVLNCEVAADALDEAESNQTELDEENERLRATVRELRPALKTAKAGRPGTVKYAALTAETRKLKAVAQKRGEWTGLERPEKRLMEECGICVSKQLEANLQEGAKSADTTVECAAFVQDNDELRAEWMKSRAEVENVRTEIEGTGIELRKKDAELKKNETELKKKHAELNKRDAELEKTKAELESLKRGQERKGRSAAPKTMTDGTKSTAVKEMQTAMDELDERSQQDEAEDKRLKSKLRKLKGLVP</sequence>
<reference evidence="3 4" key="1">
    <citation type="journal article" date="2012" name="PLoS Pathog.">
        <title>Diverse lifestyles and strategies of plant pathogenesis encoded in the genomes of eighteen Dothideomycetes fungi.</title>
        <authorList>
            <person name="Ohm R.A."/>
            <person name="Feau N."/>
            <person name="Henrissat B."/>
            <person name="Schoch C.L."/>
            <person name="Horwitz B.A."/>
            <person name="Barry K.W."/>
            <person name="Condon B.J."/>
            <person name="Copeland A.C."/>
            <person name="Dhillon B."/>
            <person name="Glaser F."/>
            <person name="Hesse C.N."/>
            <person name="Kosti I."/>
            <person name="LaButti K."/>
            <person name="Lindquist E.A."/>
            <person name="Lucas S."/>
            <person name="Salamov A.A."/>
            <person name="Bradshaw R.E."/>
            <person name="Ciuffetti L."/>
            <person name="Hamelin R.C."/>
            <person name="Kema G.H.J."/>
            <person name="Lawrence C."/>
            <person name="Scott J.A."/>
            <person name="Spatafora J.W."/>
            <person name="Turgeon B.G."/>
            <person name="de Wit P.J.G.M."/>
            <person name="Zhong S."/>
            <person name="Goodwin S.B."/>
            <person name="Grigoriev I.V."/>
        </authorList>
    </citation>
    <scope>NUCLEOTIDE SEQUENCE [LARGE SCALE GENOMIC DNA]</scope>
    <source>
        <strain evidence="3 4">UAMH 10762</strain>
    </source>
</reference>
<gene>
    <name evidence="3" type="ORF">BAUCODRAFT_134158</name>
</gene>
<evidence type="ECO:0000256" key="2">
    <source>
        <dbReference type="SAM" id="MobiDB-lite"/>
    </source>
</evidence>
<feature type="compositionally biased region" description="Basic residues" evidence="2">
    <location>
        <begin position="328"/>
        <end position="340"/>
    </location>
</feature>
<protein>
    <submittedName>
        <fullName evidence="3">Uncharacterized protein</fullName>
    </submittedName>
</protein>
<dbReference type="HOGENOM" id="CLU_816333_0_0_1"/>
<evidence type="ECO:0000313" key="4">
    <source>
        <dbReference type="Proteomes" id="UP000011761"/>
    </source>
</evidence>
<accession>M2N025</accession>
<organism evidence="3 4">
    <name type="scientific">Baudoinia panamericana (strain UAMH 10762)</name>
    <name type="common">Angels' share fungus</name>
    <name type="synonym">Baudoinia compniacensis (strain UAMH 10762)</name>
    <dbReference type="NCBI Taxonomy" id="717646"/>
    <lineage>
        <taxon>Eukaryota</taxon>
        <taxon>Fungi</taxon>
        <taxon>Dikarya</taxon>
        <taxon>Ascomycota</taxon>
        <taxon>Pezizomycotina</taxon>
        <taxon>Dothideomycetes</taxon>
        <taxon>Dothideomycetidae</taxon>
        <taxon>Mycosphaerellales</taxon>
        <taxon>Teratosphaeriaceae</taxon>
        <taxon>Baudoinia</taxon>
    </lineage>
</organism>
<name>M2N025_BAUPA</name>
<feature type="coiled-coil region" evidence="1">
    <location>
        <begin position="99"/>
        <end position="129"/>
    </location>
</feature>
<dbReference type="RefSeq" id="XP_007680692.1">
    <property type="nucleotide sequence ID" value="XM_007682502.1"/>
</dbReference>
<keyword evidence="4" id="KW-1185">Reference proteome</keyword>
<dbReference type="KEGG" id="bcom:BAUCODRAFT_134158"/>
<keyword evidence="1" id="KW-0175">Coiled coil</keyword>
<evidence type="ECO:0000313" key="3">
    <source>
        <dbReference type="EMBL" id="EMC92279.1"/>
    </source>
</evidence>
<dbReference type="GeneID" id="19108280"/>
<evidence type="ECO:0000256" key="1">
    <source>
        <dbReference type="SAM" id="Coils"/>
    </source>
</evidence>
<dbReference type="EMBL" id="KB445562">
    <property type="protein sequence ID" value="EMC92279.1"/>
    <property type="molecule type" value="Genomic_DNA"/>
</dbReference>
<dbReference type="AlphaFoldDB" id="M2N025"/>
<feature type="region of interest" description="Disordered" evidence="2">
    <location>
        <begin position="259"/>
        <end position="340"/>
    </location>
</feature>
<feature type="compositionally biased region" description="Basic and acidic residues" evidence="2">
    <location>
        <begin position="316"/>
        <end position="327"/>
    </location>
</feature>